<organism evidence="1 2">
    <name type="scientific">Alteromonas gilva</name>
    <dbReference type="NCBI Taxonomy" id="2987522"/>
    <lineage>
        <taxon>Bacteria</taxon>
        <taxon>Pseudomonadati</taxon>
        <taxon>Pseudomonadota</taxon>
        <taxon>Gammaproteobacteria</taxon>
        <taxon>Alteromonadales</taxon>
        <taxon>Alteromonadaceae</taxon>
        <taxon>Alteromonas/Salinimonas group</taxon>
        <taxon>Alteromonas</taxon>
    </lineage>
</organism>
<accession>A0ABT5L715</accession>
<dbReference type="RefSeq" id="WP_273642752.1">
    <property type="nucleotide sequence ID" value="NZ_JAQQXP010000004.1"/>
</dbReference>
<dbReference type="Proteomes" id="UP001218788">
    <property type="component" value="Unassembled WGS sequence"/>
</dbReference>
<comment type="caution">
    <text evidence="1">The sequence shown here is derived from an EMBL/GenBank/DDBJ whole genome shotgun (WGS) entry which is preliminary data.</text>
</comment>
<name>A0ABT5L715_9ALTE</name>
<evidence type="ECO:0000313" key="2">
    <source>
        <dbReference type="Proteomes" id="UP001218788"/>
    </source>
</evidence>
<reference evidence="1 2" key="1">
    <citation type="submission" date="2022-10" db="EMBL/GenBank/DDBJ databases">
        <title>Alteromonas sp. chi3 Genome sequencing.</title>
        <authorList>
            <person name="Park S."/>
        </authorList>
    </citation>
    <scope>NUCLEOTIDE SEQUENCE [LARGE SCALE GENOMIC DNA]</scope>
    <source>
        <strain evidence="2">chi3</strain>
    </source>
</reference>
<dbReference type="EMBL" id="JAQQXP010000004">
    <property type="protein sequence ID" value="MDC8832863.1"/>
    <property type="molecule type" value="Genomic_DNA"/>
</dbReference>
<protein>
    <recommendedName>
        <fullName evidence="3">Nucleotidyltransferase</fullName>
    </recommendedName>
</protein>
<keyword evidence="2" id="KW-1185">Reference proteome</keyword>
<evidence type="ECO:0000313" key="1">
    <source>
        <dbReference type="EMBL" id="MDC8832863.1"/>
    </source>
</evidence>
<proteinExistence type="predicted"/>
<evidence type="ECO:0008006" key="3">
    <source>
        <dbReference type="Google" id="ProtNLM"/>
    </source>
</evidence>
<sequence>MISFDNRLKSLKDRRQGSRERALIENNLSIFDSIDVRTKERYEELSESAPIKYAIGAMAAVDCRSTQISIDEGERVATTLLNMLSTSGISAEKEIQGSVALDIHIEGHSDVDMLVLKSDIVTVQNPKIDATQYSTPKDNRPMVEIIKELRQQSEVKLTSRYYQANVDCTGNKSIAISGGSLKRKVDIVPACWYHSHDYQLTGEKHHKGVNIYHKGEHKLIGNQPFLHIKRVNDKDLLYSGNLKKVIRLMKNLIADMPDYKKRIAKSLTSYDVTAIGYDMGEQLTCPSYLSLALVEKLRAHLSLLVDLAALRNLLEVPDGSRKVFDSEDKVEALKILHREVTDLATSIYKSLNPYSLDSYNSNQLLQKQIFI</sequence>
<gene>
    <name evidence="1" type="ORF">OIK42_19085</name>
</gene>